<dbReference type="STRING" id="589385.SAMN05421504_11410"/>
<name>A0A1H3SHZ3_9PSEU</name>
<evidence type="ECO:0000259" key="1">
    <source>
        <dbReference type="Pfam" id="PF13468"/>
    </source>
</evidence>
<keyword evidence="3" id="KW-1185">Reference proteome</keyword>
<sequence length="211" mass="22164">MTTPDTMPLDHLVYAGPDLADAVIRVTELTGVAPVPGGSHVGLGTANYLVALGGRAYLEIVGPDPAQPDPERPRPFGIDALTGPKLVAWSVRTPEIDQVIATARARGFDPGEARAMSRRTADGELLSWRLTGSGKGGGLIPFLIDWGGTPHPTSRPLPEIPLLAFTGVHPQPARVHRALQALGLELLVRPNHEPGLVAVMESATGSPIVLT</sequence>
<evidence type="ECO:0000313" key="3">
    <source>
        <dbReference type="Proteomes" id="UP000199515"/>
    </source>
</evidence>
<evidence type="ECO:0000313" key="2">
    <source>
        <dbReference type="EMBL" id="SDZ37554.1"/>
    </source>
</evidence>
<organism evidence="2 3">
    <name type="scientific">Amycolatopsis xylanica</name>
    <dbReference type="NCBI Taxonomy" id="589385"/>
    <lineage>
        <taxon>Bacteria</taxon>
        <taxon>Bacillati</taxon>
        <taxon>Actinomycetota</taxon>
        <taxon>Actinomycetes</taxon>
        <taxon>Pseudonocardiales</taxon>
        <taxon>Pseudonocardiaceae</taxon>
        <taxon>Amycolatopsis</taxon>
    </lineage>
</organism>
<dbReference type="InterPro" id="IPR025870">
    <property type="entry name" value="Glyoxalase-like_dom"/>
</dbReference>
<accession>A0A1H3SHZ3</accession>
<proteinExistence type="predicted"/>
<dbReference type="Pfam" id="PF13468">
    <property type="entry name" value="Glyoxalase_3"/>
    <property type="match status" value="1"/>
</dbReference>
<protein>
    <submittedName>
        <fullName evidence="2">Glyoxalase-like domain-containing protein</fullName>
    </submittedName>
</protein>
<dbReference type="InterPro" id="IPR029068">
    <property type="entry name" value="Glyas_Bleomycin-R_OHBP_Dase"/>
</dbReference>
<dbReference type="PANTHER" id="PTHR40265:SF1">
    <property type="entry name" value="GLYOXALASE-LIKE DOMAIN-CONTAINING PROTEIN"/>
    <property type="match status" value="1"/>
</dbReference>
<dbReference type="Gene3D" id="3.10.180.10">
    <property type="entry name" value="2,3-Dihydroxybiphenyl 1,2-Dioxygenase, domain 1"/>
    <property type="match status" value="1"/>
</dbReference>
<gene>
    <name evidence="2" type="ORF">SAMN05421504_11410</name>
</gene>
<dbReference type="EMBL" id="FNON01000014">
    <property type="protein sequence ID" value="SDZ37554.1"/>
    <property type="molecule type" value="Genomic_DNA"/>
</dbReference>
<feature type="domain" description="Glyoxalase-like" evidence="1">
    <location>
        <begin position="9"/>
        <end position="182"/>
    </location>
</feature>
<dbReference type="RefSeq" id="WP_091299185.1">
    <property type="nucleotide sequence ID" value="NZ_FNON01000014.1"/>
</dbReference>
<dbReference type="PANTHER" id="PTHR40265">
    <property type="entry name" value="BLL2707 PROTEIN"/>
    <property type="match status" value="1"/>
</dbReference>
<dbReference type="AlphaFoldDB" id="A0A1H3SHZ3"/>
<dbReference type="OrthoDB" id="3227561at2"/>
<dbReference type="Proteomes" id="UP000199515">
    <property type="component" value="Unassembled WGS sequence"/>
</dbReference>
<dbReference type="SUPFAM" id="SSF54593">
    <property type="entry name" value="Glyoxalase/Bleomycin resistance protein/Dihydroxybiphenyl dioxygenase"/>
    <property type="match status" value="1"/>
</dbReference>
<reference evidence="2 3" key="1">
    <citation type="submission" date="2016-10" db="EMBL/GenBank/DDBJ databases">
        <authorList>
            <person name="de Groot N.N."/>
        </authorList>
    </citation>
    <scope>NUCLEOTIDE SEQUENCE [LARGE SCALE GENOMIC DNA]</scope>
    <source>
        <strain evidence="2 3">CPCC 202699</strain>
    </source>
</reference>